<sequence>MSEILNISEFPATMVVIGGFDPLQDWLRRYCQGLKRRVADIGKSRFLYCMPQVQA</sequence>
<proteinExistence type="predicted"/>
<reference evidence="1 2" key="1">
    <citation type="submission" date="2024-01" db="EMBL/GenBank/DDBJ databases">
        <title>Genome assemblies of Stephania.</title>
        <authorList>
            <person name="Yang L."/>
        </authorList>
    </citation>
    <scope>NUCLEOTIDE SEQUENCE [LARGE SCALE GENOMIC DNA]</scope>
    <source>
        <strain evidence="1">QJT</strain>
        <tissue evidence="1">Leaf</tissue>
    </source>
</reference>
<organism evidence="1 2">
    <name type="scientific">Stephania japonica</name>
    <dbReference type="NCBI Taxonomy" id="461633"/>
    <lineage>
        <taxon>Eukaryota</taxon>
        <taxon>Viridiplantae</taxon>
        <taxon>Streptophyta</taxon>
        <taxon>Embryophyta</taxon>
        <taxon>Tracheophyta</taxon>
        <taxon>Spermatophyta</taxon>
        <taxon>Magnoliopsida</taxon>
        <taxon>Ranunculales</taxon>
        <taxon>Menispermaceae</taxon>
        <taxon>Menispermoideae</taxon>
        <taxon>Cissampelideae</taxon>
        <taxon>Stephania</taxon>
    </lineage>
</organism>
<gene>
    <name evidence="1" type="ORF">Sjap_002345</name>
</gene>
<comment type="caution">
    <text evidence="1">The sequence shown here is derived from an EMBL/GenBank/DDBJ whole genome shotgun (WGS) entry which is preliminary data.</text>
</comment>
<dbReference type="EMBL" id="JBBNAE010000001">
    <property type="protein sequence ID" value="KAK9154865.1"/>
    <property type="molecule type" value="Genomic_DNA"/>
</dbReference>
<dbReference type="AlphaFoldDB" id="A0AAP0KMM6"/>
<evidence type="ECO:0000313" key="1">
    <source>
        <dbReference type="EMBL" id="KAK9154865.1"/>
    </source>
</evidence>
<dbReference type="Proteomes" id="UP001417504">
    <property type="component" value="Unassembled WGS sequence"/>
</dbReference>
<evidence type="ECO:0000313" key="2">
    <source>
        <dbReference type="Proteomes" id="UP001417504"/>
    </source>
</evidence>
<keyword evidence="2" id="KW-1185">Reference proteome</keyword>
<protein>
    <submittedName>
        <fullName evidence="1">Uncharacterized protein</fullName>
    </submittedName>
</protein>
<accession>A0AAP0KMM6</accession>
<name>A0AAP0KMM6_9MAGN</name>